<accession>A0AAE0AP79</accession>
<dbReference type="PIRSF" id="PIRSF005604">
    <property type="entry name" value="XET"/>
    <property type="match status" value="1"/>
</dbReference>
<gene>
    <name evidence="15" type="ORF">Dsin_008458</name>
</gene>
<keyword evidence="2 13" id="KW-0052">Apoplast</keyword>
<dbReference type="GO" id="GO:0048046">
    <property type="term" value="C:apoplast"/>
    <property type="evidence" value="ECO:0007669"/>
    <property type="project" value="UniProtKB-SubCell"/>
</dbReference>
<dbReference type="PANTHER" id="PTHR31062">
    <property type="entry name" value="XYLOGLUCAN ENDOTRANSGLUCOSYLASE/HYDROLASE PROTEIN 8-RELATED"/>
    <property type="match status" value="1"/>
</dbReference>
<keyword evidence="1 13" id="KW-0134">Cell wall</keyword>
<dbReference type="InterPro" id="IPR008263">
    <property type="entry name" value="GH16_AS"/>
</dbReference>
<reference evidence="15" key="1">
    <citation type="journal article" date="2023" name="Plant J.">
        <title>Genome sequences and population genomics provide insights into the demographic history, inbreeding, and mutation load of two 'living fossil' tree species of Dipteronia.</title>
        <authorList>
            <person name="Feng Y."/>
            <person name="Comes H.P."/>
            <person name="Chen J."/>
            <person name="Zhu S."/>
            <person name="Lu R."/>
            <person name="Zhang X."/>
            <person name="Li P."/>
            <person name="Qiu J."/>
            <person name="Olsen K.M."/>
            <person name="Qiu Y."/>
        </authorList>
    </citation>
    <scope>NUCLEOTIDE SEQUENCE</scope>
    <source>
        <strain evidence="15">NBL</strain>
    </source>
</reference>
<evidence type="ECO:0000256" key="3">
    <source>
        <dbReference type="ARBA" id="ARBA00022525"/>
    </source>
</evidence>
<keyword evidence="3 13" id="KW-0964">Secreted</keyword>
<evidence type="ECO:0000256" key="4">
    <source>
        <dbReference type="ARBA" id="ARBA00022679"/>
    </source>
</evidence>
<feature type="glycosylation site" description="N-linked (GlcNAc...) asparagine" evidence="12">
    <location>
        <position position="115"/>
    </location>
</feature>
<organism evidence="15 16">
    <name type="scientific">Dipteronia sinensis</name>
    <dbReference type="NCBI Taxonomy" id="43782"/>
    <lineage>
        <taxon>Eukaryota</taxon>
        <taxon>Viridiplantae</taxon>
        <taxon>Streptophyta</taxon>
        <taxon>Embryophyta</taxon>
        <taxon>Tracheophyta</taxon>
        <taxon>Spermatophyta</taxon>
        <taxon>Magnoliopsida</taxon>
        <taxon>eudicotyledons</taxon>
        <taxon>Gunneridae</taxon>
        <taxon>Pentapetalae</taxon>
        <taxon>rosids</taxon>
        <taxon>malvids</taxon>
        <taxon>Sapindales</taxon>
        <taxon>Sapindaceae</taxon>
        <taxon>Hippocastanoideae</taxon>
        <taxon>Acereae</taxon>
        <taxon>Dipteronia</taxon>
    </lineage>
</organism>
<evidence type="ECO:0000256" key="8">
    <source>
        <dbReference type="ARBA" id="ARBA00023180"/>
    </source>
</evidence>
<feature type="domain" description="GH16" evidence="14">
    <location>
        <begin position="27"/>
        <end position="221"/>
    </location>
</feature>
<dbReference type="Proteomes" id="UP001281410">
    <property type="component" value="Unassembled WGS sequence"/>
</dbReference>
<feature type="chain" id="PRO_5041777073" description="Xyloglucan endotransglucosylase/hydrolase" evidence="13">
    <location>
        <begin position="31"/>
        <end position="294"/>
    </location>
</feature>
<dbReference type="FunFam" id="2.60.120.200:FF:000025">
    <property type="entry name" value="Xyloglucan endotransglucosylase/hydrolase"/>
    <property type="match status" value="1"/>
</dbReference>
<dbReference type="SUPFAM" id="SSF49899">
    <property type="entry name" value="Concanavalin A-like lectins/glucanases"/>
    <property type="match status" value="1"/>
</dbReference>
<keyword evidence="5 13" id="KW-0732">Signal</keyword>
<dbReference type="Gene3D" id="2.60.120.200">
    <property type="match status" value="1"/>
</dbReference>
<keyword evidence="16" id="KW-1185">Reference proteome</keyword>
<evidence type="ECO:0000256" key="10">
    <source>
        <dbReference type="ARBA" id="ARBA00023316"/>
    </source>
</evidence>
<dbReference type="GO" id="GO:0016762">
    <property type="term" value="F:xyloglucan:xyloglucosyl transferase activity"/>
    <property type="evidence" value="ECO:0007669"/>
    <property type="project" value="UniProtKB-EC"/>
</dbReference>
<dbReference type="GO" id="GO:0042546">
    <property type="term" value="P:cell wall biogenesis"/>
    <property type="evidence" value="ECO:0007669"/>
    <property type="project" value="InterPro"/>
</dbReference>
<comment type="caution">
    <text evidence="15">The sequence shown here is derived from an EMBL/GenBank/DDBJ whole genome shotgun (WGS) entry which is preliminary data.</text>
</comment>
<feature type="active site" description="Proton donor" evidence="11">
    <location>
        <position position="111"/>
    </location>
</feature>
<evidence type="ECO:0000313" key="16">
    <source>
        <dbReference type="Proteomes" id="UP001281410"/>
    </source>
</evidence>
<evidence type="ECO:0000256" key="6">
    <source>
        <dbReference type="ARBA" id="ARBA00022801"/>
    </source>
</evidence>
<comment type="subcellular location">
    <subcellularLocation>
        <location evidence="13">Secreted</location>
        <location evidence="13">Cell wall</location>
    </subcellularLocation>
    <subcellularLocation>
        <location evidence="13">Secreted</location>
        <location evidence="13">Extracellular space</location>
        <location evidence="13">Apoplast</location>
    </subcellularLocation>
</comment>
<evidence type="ECO:0000256" key="5">
    <source>
        <dbReference type="ARBA" id="ARBA00022729"/>
    </source>
</evidence>
<sequence>MASSSSSSSNVPVLTLLLSLLASFLMVTSAGNFYSDVDIVWGPGKAEILNSGNLLTLNLDKDSGAGFESYNKYQFGKIDMQIKLVPGNSAGTVTTFYMTSTGPNWDEIDFEFLGNVTGQPYTLHTNVICQGKGDREQQFYLWFDPTADFHTYSIVWSSKHIVFYVDGIPIREFKNMEVFDIPFPNNQPMNIHATLWNADDWATQGGRVKTDWTYSPFTASFRNFSADGCVWSFGKSSCDSSFNGNNVWLWEELDFSKKGQMQWAQNKYKIYDYCKDTKRFPQGLPRECTLNNIF</sequence>
<dbReference type="GO" id="GO:0071555">
    <property type="term" value="P:cell wall organization"/>
    <property type="evidence" value="ECO:0007669"/>
    <property type="project" value="UniProtKB-KW"/>
</dbReference>
<dbReference type="PROSITE" id="PS01034">
    <property type="entry name" value="GH16_1"/>
    <property type="match status" value="1"/>
</dbReference>
<dbReference type="InterPro" id="IPR016455">
    <property type="entry name" value="XTH"/>
</dbReference>
<comment type="PTM">
    <text evidence="13">Contains at least one intrachain disulfide bond essential for its enzymatic activity.</text>
</comment>
<dbReference type="InterPro" id="IPR000757">
    <property type="entry name" value="Beta-glucanase-like"/>
</dbReference>
<evidence type="ECO:0000256" key="1">
    <source>
        <dbReference type="ARBA" id="ARBA00022512"/>
    </source>
</evidence>
<evidence type="ECO:0000256" key="12">
    <source>
        <dbReference type="PIRSR" id="PIRSR005604-2"/>
    </source>
</evidence>
<dbReference type="PROSITE" id="PS51762">
    <property type="entry name" value="GH16_2"/>
    <property type="match status" value="1"/>
</dbReference>
<keyword evidence="8" id="KW-0325">Glycoprotein</keyword>
<comment type="function">
    <text evidence="13">Catalyzes xyloglucan endohydrolysis (XEH) and/or endotransglycosylation (XET). Cleaves and religates xyloglucan polymers, an essential constituent of the primary cell wall, and thereby participates in cell wall construction of growing tissues.</text>
</comment>
<evidence type="ECO:0000256" key="2">
    <source>
        <dbReference type="ARBA" id="ARBA00022523"/>
    </source>
</evidence>
<evidence type="ECO:0000313" key="15">
    <source>
        <dbReference type="EMBL" id="KAK3221433.1"/>
    </source>
</evidence>
<keyword evidence="10 13" id="KW-0961">Cell wall biogenesis/degradation</keyword>
<dbReference type="EC" id="2.4.1.207" evidence="13"/>
<comment type="similarity">
    <text evidence="13">Belongs to the glycosyl hydrolase 16 family.</text>
</comment>
<keyword evidence="6 13" id="KW-0378">Hydrolase</keyword>
<keyword evidence="9 13" id="KW-0326">Glycosidase</keyword>
<evidence type="ECO:0000256" key="9">
    <source>
        <dbReference type="ARBA" id="ARBA00023295"/>
    </source>
</evidence>
<evidence type="ECO:0000256" key="7">
    <source>
        <dbReference type="ARBA" id="ARBA00023157"/>
    </source>
</evidence>
<dbReference type="GO" id="GO:0010411">
    <property type="term" value="P:xyloglucan metabolic process"/>
    <property type="evidence" value="ECO:0007669"/>
    <property type="project" value="InterPro"/>
</dbReference>
<dbReference type="AlphaFoldDB" id="A0AAE0AP79"/>
<dbReference type="GO" id="GO:0004553">
    <property type="term" value="F:hydrolase activity, hydrolyzing O-glycosyl compounds"/>
    <property type="evidence" value="ECO:0007669"/>
    <property type="project" value="InterPro"/>
</dbReference>
<evidence type="ECO:0000256" key="11">
    <source>
        <dbReference type="PIRSR" id="PIRSR005604-1"/>
    </source>
</evidence>
<feature type="signal peptide" evidence="13">
    <location>
        <begin position="1"/>
        <end position="30"/>
    </location>
</feature>
<evidence type="ECO:0000256" key="13">
    <source>
        <dbReference type="RuleBase" id="RU361120"/>
    </source>
</evidence>
<dbReference type="EMBL" id="JANJYJ010000003">
    <property type="protein sequence ID" value="KAK3221433.1"/>
    <property type="molecule type" value="Genomic_DNA"/>
</dbReference>
<dbReference type="Pfam" id="PF00722">
    <property type="entry name" value="Glyco_hydro_16"/>
    <property type="match status" value="1"/>
</dbReference>
<name>A0AAE0AP79_9ROSI</name>
<proteinExistence type="inferred from homology"/>
<evidence type="ECO:0000259" key="14">
    <source>
        <dbReference type="PROSITE" id="PS51762"/>
    </source>
</evidence>
<dbReference type="InterPro" id="IPR013320">
    <property type="entry name" value="ConA-like_dom_sf"/>
</dbReference>
<protein>
    <recommendedName>
        <fullName evidence="13">Xyloglucan endotransglucosylase/hydrolase</fullName>
        <ecNumber evidence="13">2.4.1.207</ecNumber>
    </recommendedName>
</protein>
<feature type="active site" description="Nucleophile" evidence="11">
    <location>
        <position position="107"/>
    </location>
</feature>
<dbReference type="InterPro" id="IPR010713">
    <property type="entry name" value="XET_C"/>
</dbReference>
<dbReference type="Pfam" id="PF06955">
    <property type="entry name" value="XET_C"/>
    <property type="match status" value="1"/>
</dbReference>
<dbReference type="CDD" id="cd02176">
    <property type="entry name" value="GH16_XET"/>
    <property type="match status" value="1"/>
</dbReference>
<keyword evidence="7" id="KW-1015">Disulfide bond</keyword>
<dbReference type="InterPro" id="IPR044791">
    <property type="entry name" value="Beta-glucanase/XTH"/>
</dbReference>
<keyword evidence="4 13" id="KW-0808">Transferase</keyword>